<protein>
    <submittedName>
        <fullName evidence="2">Uncharacterized protein</fullName>
    </submittedName>
</protein>
<keyword evidence="1" id="KW-0472">Membrane</keyword>
<dbReference type="AlphaFoldDB" id="G7VF40"/>
<accession>G7VF40</accession>
<dbReference type="KEGG" id="pyr:P186_0195"/>
<sequence length="168" mass="17857">MTEVKPVERAQAVEEVLPEDRRRVFAILLLGAFAVLGLFFGASGVGGGGGGAPAALMGVGLNGTQIFWLEAPGGSVVFFKMPLCNLAESPAAVWARVVEVPPEVRVFAVHVDGSYFGVRWGNWSEWRGVVEPRRCIEAVVEVVVDAKTPLNKTLRVVARVNSTLLGGG</sequence>
<evidence type="ECO:0000256" key="1">
    <source>
        <dbReference type="SAM" id="Phobius"/>
    </source>
</evidence>
<dbReference type="HOGENOM" id="CLU_1551879_0_0_2"/>
<dbReference type="EMBL" id="CP003098">
    <property type="protein sequence ID" value="AET31656.1"/>
    <property type="molecule type" value="Genomic_DNA"/>
</dbReference>
<organism evidence="2 3">
    <name type="scientific">Pyrobaculum ferrireducens</name>
    <dbReference type="NCBI Taxonomy" id="1104324"/>
    <lineage>
        <taxon>Archaea</taxon>
        <taxon>Thermoproteota</taxon>
        <taxon>Thermoprotei</taxon>
        <taxon>Thermoproteales</taxon>
        <taxon>Thermoproteaceae</taxon>
        <taxon>Pyrobaculum</taxon>
    </lineage>
</organism>
<evidence type="ECO:0000313" key="2">
    <source>
        <dbReference type="EMBL" id="AET31656.1"/>
    </source>
</evidence>
<feature type="transmembrane region" description="Helical" evidence="1">
    <location>
        <begin position="24"/>
        <end position="45"/>
    </location>
</feature>
<gene>
    <name evidence="2" type="ORF">P186_0195</name>
</gene>
<keyword evidence="1" id="KW-0812">Transmembrane</keyword>
<keyword evidence="3" id="KW-1185">Reference proteome</keyword>
<dbReference type="STRING" id="1104324.P186_0195"/>
<reference evidence="2 3" key="1">
    <citation type="journal article" date="2012" name="J. Bacteriol.">
        <title>Complete genome sequence of strain 1860, a crenarchaeon of the genus pyrobaculum able to grow with various electron acceptors.</title>
        <authorList>
            <person name="Mardanov A.V."/>
            <person name="Gumerov V.M."/>
            <person name="Slobodkina G.B."/>
            <person name="Beletsky A.V."/>
            <person name="Bonch-Osmolovskaya E.A."/>
            <person name="Ravin N.V."/>
            <person name="Skryabin K.G."/>
        </authorList>
    </citation>
    <scope>NUCLEOTIDE SEQUENCE [LARGE SCALE GENOMIC DNA]</scope>
    <source>
        <strain evidence="2 3">1860</strain>
    </source>
</reference>
<dbReference type="GeneID" id="11595995"/>
<name>G7VF40_9CREN</name>
<dbReference type="RefSeq" id="WP_014287484.1">
    <property type="nucleotide sequence ID" value="NC_016645.1"/>
</dbReference>
<proteinExistence type="predicted"/>
<dbReference type="eggNOG" id="arCOG07036">
    <property type="taxonomic scope" value="Archaea"/>
</dbReference>
<keyword evidence="1" id="KW-1133">Transmembrane helix</keyword>
<dbReference type="BioCyc" id="PSP1104324:GJSN-188-MONOMER"/>
<evidence type="ECO:0000313" key="3">
    <source>
        <dbReference type="Proteomes" id="UP000005867"/>
    </source>
</evidence>
<dbReference type="Proteomes" id="UP000005867">
    <property type="component" value="Chromosome"/>
</dbReference>
<dbReference type="OrthoDB" id="374090at2157"/>